<sequence length="862" mass="93372">MRLQTDMSDVFSQSGTARYDIYTELASLRLIDPHTHINPHSPASTTLADLLGYHYYTELAHSAGMPKSRIEDKSIGPKELVERLVGGLGPLENTVQYSWLIKICRTFFGFNEDRLHLNNWEELYDRSESIMSSAQWPDMVLDQSNVEAVFLTNDFDDDLAGFDTDRYIPCLRTDDLVFHLANPTVRERLAKCTGIELDGSLSSLRESLRALFVHFVGRGARACAISLPPTFTPTPVADGRATTALDAVLQSGLMADDSNKEALSRRVFWTLAELCDEFELPFDLMIGVNRKVYPEGVFQGQDLYDSRVSLIQYHELFNTFPDVKFPVSVLASVTNQELVSYAWIFPNVYPNGHWWYSNTPSTITHDLAARLEAVPQTKMIGYYSDAYKLEFVWPKFDMYRKVLAGVLADQFVRDQGWSVERAVDLGRKVLKENTEILFPRRVTPRDGDASTFDSESDRDSNLGVVATAAAGLAAVGASLDDDSDLMNIDSVEEVVEDSVDELVDESGADEGDDDESVIGAAVSATGLAAVAAGLATEATSDEASSEADKPADRLDAIDEPTTGELADIELVDPAPVLVDSEEAVEAGIAPAKETLGDDDLMTIDGPEESASEVTEDSSEASAEISESDAAASDDDPGESFDTVVMDPNFASSGSDGNEDSQTLTGTIAPTDELKEEDSAGDSVDDLDDDLGRSEGGDDSLATAAFDSAATVIEDGDGGPVKLDETVAELSDSEPQLDPLPAEAELNELDLDDVELLDGGEQPAHDAASIGSLLDDEPLDVGDLTTPDDTDSPAIQQLRGDTSFAPDDESLQLKPDPLTGELKYGKTEDADPVIPQTDGIDDDNDEFNLSWLDEDDDSGKIEG</sequence>
<dbReference type="EMBL" id="ANOH01000328">
    <property type="protein sequence ID" value="EMI53790.1"/>
    <property type="molecule type" value="Genomic_DNA"/>
</dbReference>
<gene>
    <name evidence="2" type="ORF">RSSM_04762</name>
</gene>
<feature type="compositionally biased region" description="Acidic residues" evidence="1">
    <location>
        <begin position="773"/>
        <end position="790"/>
    </location>
</feature>
<feature type="compositionally biased region" description="Acidic residues" evidence="1">
    <location>
        <begin position="838"/>
        <end position="856"/>
    </location>
</feature>
<dbReference type="Gene3D" id="1.10.2020.10">
    <property type="entry name" value="uronate isomerase, domain 2, chain A"/>
    <property type="match status" value="1"/>
</dbReference>
<evidence type="ECO:0000313" key="3">
    <source>
        <dbReference type="Proteomes" id="UP000011885"/>
    </source>
</evidence>
<organism evidence="2 3">
    <name type="scientific">Rhodopirellula sallentina SM41</name>
    <dbReference type="NCBI Taxonomy" id="1263870"/>
    <lineage>
        <taxon>Bacteria</taxon>
        <taxon>Pseudomonadati</taxon>
        <taxon>Planctomycetota</taxon>
        <taxon>Planctomycetia</taxon>
        <taxon>Pirellulales</taxon>
        <taxon>Pirellulaceae</taxon>
        <taxon>Rhodopirellula</taxon>
    </lineage>
</organism>
<dbReference type="SUPFAM" id="SSF51556">
    <property type="entry name" value="Metallo-dependent hydrolases"/>
    <property type="match status" value="1"/>
</dbReference>
<keyword evidence="2" id="KW-0378">Hydrolase</keyword>
<feature type="compositionally biased region" description="Acidic residues" evidence="1">
    <location>
        <begin position="596"/>
        <end position="618"/>
    </location>
</feature>
<feature type="region of interest" description="Disordered" evidence="1">
    <location>
        <begin position="756"/>
        <end position="862"/>
    </location>
</feature>
<dbReference type="Gene3D" id="3.20.20.140">
    <property type="entry name" value="Metal-dependent hydrolases"/>
    <property type="match status" value="1"/>
</dbReference>
<evidence type="ECO:0000256" key="1">
    <source>
        <dbReference type="SAM" id="MobiDB-lite"/>
    </source>
</evidence>
<reference evidence="2 3" key="1">
    <citation type="journal article" date="2013" name="Mar. Genomics">
        <title>Expression of sulfatases in Rhodopirellula baltica and the diversity of sulfatases in the genus Rhodopirellula.</title>
        <authorList>
            <person name="Wegner C.E."/>
            <person name="Richter-Heitmann T."/>
            <person name="Klindworth A."/>
            <person name="Klockow C."/>
            <person name="Richter M."/>
            <person name="Achstetter T."/>
            <person name="Glockner F.O."/>
            <person name="Harder J."/>
        </authorList>
    </citation>
    <scope>NUCLEOTIDE SEQUENCE [LARGE SCALE GENOMIC DNA]</scope>
    <source>
        <strain evidence="2 3">SM41</strain>
    </source>
</reference>
<name>M5TX86_9BACT</name>
<dbReference type="PATRIC" id="fig|1263870.3.peg.5039"/>
<protein>
    <submittedName>
        <fullName evidence="2">Amidohydrolase 2</fullName>
    </submittedName>
</protein>
<feature type="compositionally biased region" description="Polar residues" evidence="1">
    <location>
        <begin position="649"/>
        <end position="667"/>
    </location>
</feature>
<dbReference type="GO" id="GO:0016787">
    <property type="term" value="F:hydrolase activity"/>
    <property type="evidence" value="ECO:0007669"/>
    <property type="project" value="UniProtKB-KW"/>
</dbReference>
<dbReference type="Proteomes" id="UP000011885">
    <property type="component" value="Unassembled WGS sequence"/>
</dbReference>
<keyword evidence="3" id="KW-1185">Reference proteome</keyword>
<proteinExistence type="predicted"/>
<evidence type="ECO:0000313" key="2">
    <source>
        <dbReference type="EMBL" id="EMI53790.1"/>
    </source>
</evidence>
<accession>M5TX86</accession>
<dbReference type="InterPro" id="IPR032466">
    <property type="entry name" value="Metal_Hydrolase"/>
</dbReference>
<feature type="region of interest" description="Disordered" evidence="1">
    <location>
        <begin position="581"/>
        <end position="704"/>
    </location>
</feature>
<feature type="compositionally biased region" description="Low complexity" evidence="1">
    <location>
        <begin position="619"/>
        <end position="630"/>
    </location>
</feature>
<dbReference type="AlphaFoldDB" id="M5TX86"/>
<feature type="compositionally biased region" description="Acidic residues" evidence="1">
    <location>
        <begin position="673"/>
        <end position="688"/>
    </location>
</feature>
<comment type="caution">
    <text evidence="2">The sequence shown here is derived from an EMBL/GenBank/DDBJ whole genome shotgun (WGS) entry which is preliminary data.</text>
</comment>